<feature type="binding site" evidence="10">
    <location>
        <position position="55"/>
    </location>
    <ligand>
        <name>substrate</name>
    </ligand>
</feature>
<feature type="binding site" evidence="10">
    <location>
        <position position="207"/>
    </location>
    <ligand>
        <name>ATP</name>
        <dbReference type="ChEBI" id="CHEBI:30616"/>
    </ligand>
</feature>
<comment type="catalytic activity">
    <reaction evidence="9">
        <text>isopentenyl phosphate + ATP = isopentenyl diphosphate + ADP</text>
        <dbReference type="Rhea" id="RHEA:33963"/>
        <dbReference type="ChEBI" id="CHEBI:30616"/>
        <dbReference type="ChEBI" id="CHEBI:65078"/>
        <dbReference type="ChEBI" id="CHEBI:128769"/>
        <dbReference type="ChEBI" id="CHEBI:456216"/>
        <dbReference type="EC" id="2.7.4.26"/>
    </reaction>
</comment>
<evidence type="ECO:0000256" key="8">
    <source>
        <dbReference type="ARBA" id="ARBA00023229"/>
    </source>
</evidence>
<feature type="binding site" evidence="10">
    <location>
        <position position="50"/>
    </location>
    <ligand>
        <name>substrate</name>
    </ligand>
</feature>
<feature type="binding site" evidence="10">
    <location>
        <position position="51"/>
    </location>
    <ligand>
        <name>ATP</name>
        <dbReference type="ChEBI" id="CHEBI:30616"/>
    </ligand>
</feature>
<dbReference type="GO" id="GO:0102043">
    <property type="term" value="F:isopentenyl phosphate kinase activity"/>
    <property type="evidence" value="ECO:0007669"/>
    <property type="project" value="UniProtKB-EC"/>
</dbReference>
<evidence type="ECO:0000256" key="4">
    <source>
        <dbReference type="ARBA" id="ARBA00022679"/>
    </source>
</evidence>
<evidence type="ECO:0000259" key="12">
    <source>
        <dbReference type="Pfam" id="PF00696"/>
    </source>
</evidence>
<dbReference type="InterPro" id="IPR024192">
    <property type="entry name" value="Fosfomycin_R_FomA-type"/>
</dbReference>
<feature type="site" description="Transition state stabilizer" evidence="11">
    <location>
        <position position="15"/>
    </location>
</feature>
<organism evidence="13 14">
    <name type="scientific">Ignisphaera aggregans</name>
    <dbReference type="NCBI Taxonomy" id="334771"/>
    <lineage>
        <taxon>Archaea</taxon>
        <taxon>Thermoproteota</taxon>
        <taxon>Thermoprotei</taxon>
        <taxon>Desulfurococcales</taxon>
        <taxon>Desulfurococcaceae</taxon>
        <taxon>Ignisphaera</taxon>
    </lineage>
</organism>
<dbReference type="GO" id="GO:0016301">
    <property type="term" value="F:kinase activity"/>
    <property type="evidence" value="ECO:0007669"/>
    <property type="project" value="UniProtKB-KW"/>
</dbReference>
<dbReference type="PIRSF" id="PIRSF016496">
    <property type="entry name" value="Kin_FomA"/>
    <property type="match status" value="1"/>
</dbReference>
<feature type="binding site" evidence="10">
    <location>
        <position position="211"/>
    </location>
    <ligand>
        <name>ATP</name>
        <dbReference type="ChEBI" id="CHEBI:30616"/>
    </ligand>
</feature>
<dbReference type="PANTHER" id="PTHR43654">
    <property type="entry name" value="GLUTAMATE 5-KINASE"/>
    <property type="match status" value="1"/>
</dbReference>
<evidence type="ECO:0000256" key="9">
    <source>
        <dbReference type="ARBA" id="ARBA00049063"/>
    </source>
</evidence>
<evidence type="ECO:0000256" key="2">
    <source>
        <dbReference type="ARBA" id="ARBA00012908"/>
    </source>
</evidence>
<dbReference type="PANTHER" id="PTHR43654:SF1">
    <property type="entry name" value="ISOPENTENYL PHOSPHATE KINASE"/>
    <property type="match status" value="1"/>
</dbReference>
<dbReference type="AlphaFoldDB" id="A0A833DTV2"/>
<evidence type="ECO:0000256" key="3">
    <source>
        <dbReference type="ARBA" id="ARBA00017267"/>
    </source>
</evidence>
<comment type="caution">
    <text evidence="13">The sequence shown here is derived from an EMBL/GenBank/DDBJ whole genome shotgun (WGS) entry which is preliminary data.</text>
</comment>
<evidence type="ECO:0000256" key="5">
    <source>
        <dbReference type="ARBA" id="ARBA00022741"/>
    </source>
</evidence>
<protein>
    <recommendedName>
        <fullName evidence="3">Isopentenyl phosphate kinase</fullName>
        <ecNumber evidence="2">2.7.4.26</ecNumber>
    </recommendedName>
</protein>
<dbReference type="SUPFAM" id="SSF53633">
    <property type="entry name" value="Carbamate kinase-like"/>
    <property type="match status" value="1"/>
</dbReference>
<evidence type="ECO:0000256" key="10">
    <source>
        <dbReference type="PIRSR" id="PIRSR016496-1"/>
    </source>
</evidence>
<dbReference type="EMBL" id="DQTV01000007">
    <property type="protein sequence ID" value="HIP56509.1"/>
    <property type="molecule type" value="Genomic_DNA"/>
</dbReference>
<evidence type="ECO:0000256" key="6">
    <source>
        <dbReference type="ARBA" id="ARBA00022777"/>
    </source>
</evidence>
<evidence type="ECO:0000313" key="13">
    <source>
        <dbReference type="EMBL" id="HIP56509.1"/>
    </source>
</evidence>
<sequence length="254" mass="28529">MVVVVKIGGALITDKQRPFRIRYEVLRRLAKELAQAYRECCREMVLIHGGGSYGHYVVHEYGSRLEGDGFYVTIMFMRELNRVFVEHLHAVNVPAVPVDTHAIALKKGDRLQLFLDTITYMLKKGYVPVLYGDVVVGDRVYVLSGDEIAWFLARELQAKRLVFVTEVLGVFDKSPEVPGAKLINEVRLVDVVKLDMHSAKGIDVTGGMATKLRLGLVYRPHRACEVAIIGGTIPENVYRTLCGHHIVGTRVRLD</sequence>
<keyword evidence="5 10" id="KW-0547">Nucleotide-binding</keyword>
<dbReference type="InterPro" id="IPR036393">
    <property type="entry name" value="AceGlu_kinase-like_sf"/>
</dbReference>
<evidence type="ECO:0000256" key="7">
    <source>
        <dbReference type="ARBA" id="ARBA00022840"/>
    </source>
</evidence>
<gene>
    <name evidence="13" type="ORF">EYH02_00330</name>
</gene>
<dbReference type="CDD" id="cd04241">
    <property type="entry name" value="AAK_FomA-like"/>
    <property type="match status" value="1"/>
</dbReference>
<evidence type="ECO:0000313" key="14">
    <source>
        <dbReference type="Proteomes" id="UP000605805"/>
    </source>
</evidence>
<dbReference type="Proteomes" id="UP000605805">
    <property type="component" value="Unassembled WGS sequence"/>
</dbReference>
<dbReference type="Gene3D" id="3.40.1160.10">
    <property type="entry name" value="Acetylglutamate kinase-like"/>
    <property type="match status" value="1"/>
</dbReference>
<accession>A0A833DTV2</accession>
<name>A0A833DTV2_9CREN</name>
<dbReference type="InterPro" id="IPR001048">
    <property type="entry name" value="Asp/Glu/Uridylate_kinase"/>
</dbReference>
<dbReference type="NCBIfam" id="NF040647">
    <property type="entry name" value="IPPK_Arch"/>
    <property type="match status" value="1"/>
</dbReference>
<evidence type="ECO:0000256" key="1">
    <source>
        <dbReference type="ARBA" id="ARBA00010540"/>
    </source>
</evidence>
<dbReference type="GO" id="GO:0005524">
    <property type="term" value="F:ATP binding"/>
    <property type="evidence" value="ECO:0007669"/>
    <property type="project" value="UniProtKB-KW"/>
</dbReference>
<dbReference type="GO" id="GO:0016114">
    <property type="term" value="P:terpenoid biosynthetic process"/>
    <property type="evidence" value="ECO:0007669"/>
    <property type="project" value="TreeGrafter"/>
</dbReference>
<evidence type="ECO:0000256" key="11">
    <source>
        <dbReference type="PIRSR" id="PIRSR016496-2"/>
    </source>
</evidence>
<reference evidence="13" key="1">
    <citation type="journal article" date="2020" name="ISME J.">
        <title>Gammaproteobacteria mediating utilization of methyl-, sulfur- and petroleum organic compounds in deep ocean hydrothermal plumes.</title>
        <authorList>
            <person name="Zhou Z."/>
            <person name="Liu Y."/>
            <person name="Pan J."/>
            <person name="Cron B.R."/>
            <person name="Toner B.M."/>
            <person name="Anantharaman K."/>
            <person name="Breier J.A."/>
            <person name="Dick G.J."/>
            <person name="Li M."/>
        </authorList>
    </citation>
    <scope>NUCLEOTIDE SEQUENCE</scope>
    <source>
        <strain evidence="13">SZUA-1435</strain>
    </source>
</reference>
<dbReference type="GO" id="GO:0005829">
    <property type="term" value="C:cytosol"/>
    <property type="evidence" value="ECO:0007669"/>
    <property type="project" value="TreeGrafter"/>
</dbReference>
<keyword evidence="4" id="KW-0808">Transferase</keyword>
<dbReference type="EC" id="2.7.4.26" evidence="2"/>
<keyword evidence="8" id="KW-0414">Isoprene biosynthesis</keyword>
<keyword evidence="7 10" id="KW-0067">ATP-binding</keyword>
<feature type="binding site" evidence="10">
    <location>
        <position position="145"/>
    </location>
    <ligand>
        <name>substrate</name>
    </ligand>
</feature>
<keyword evidence="6 13" id="KW-0418">Kinase</keyword>
<feature type="domain" description="Aspartate/glutamate/uridylate kinase" evidence="12">
    <location>
        <begin position="1"/>
        <end position="213"/>
    </location>
</feature>
<dbReference type="Pfam" id="PF00696">
    <property type="entry name" value="AA_kinase"/>
    <property type="match status" value="1"/>
</dbReference>
<comment type="similarity">
    <text evidence="1">Belongs to the isopentenyl phosphate kinase family.</text>
</comment>
<proteinExistence type="inferred from homology"/>